<proteinExistence type="predicted"/>
<accession>A0A316AD64</accession>
<protein>
    <submittedName>
        <fullName evidence="1">Uncharacterized protein</fullName>
    </submittedName>
</protein>
<name>A0A316AD64_9ACTN</name>
<gene>
    <name evidence="1" type="ORF">BXY45_104101</name>
</gene>
<dbReference type="EMBL" id="QGDQ01000004">
    <property type="protein sequence ID" value="PWJ55178.1"/>
    <property type="molecule type" value="Genomic_DNA"/>
</dbReference>
<evidence type="ECO:0000313" key="2">
    <source>
        <dbReference type="Proteomes" id="UP000245469"/>
    </source>
</evidence>
<dbReference type="Proteomes" id="UP000245469">
    <property type="component" value="Unassembled WGS sequence"/>
</dbReference>
<comment type="caution">
    <text evidence="1">The sequence shown here is derived from an EMBL/GenBank/DDBJ whole genome shotgun (WGS) entry which is preliminary data.</text>
</comment>
<organism evidence="1 2">
    <name type="scientific">Quadrisphaera granulorum</name>
    <dbReference type="NCBI Taxonomy" id="317664"/>
    <lineage>
        <taxon>Bacteria</taxon>
        <taxon>Bacillati</taxon>
        <taxon>Actinomycetota</taxon>
        <taxon>Actinomycetes</taxon>
        <taxon>Kineosporiales</taxon>
        <taxon>Kineosporiaceae</taxon>
        <taxon>Quadrisphaera</taxon>
    </lineage>
</organism>
<reference evidence="1 2" key="1">
    <citation type="submission" date="2018-03" db="EMBL/GenBank/DDBJ databases">
        <title>Genomic Encyclopedia of Archaeal and Bacterial Type Strains, Phase II (KMG-II): from individual species to whole genera.</title>
        <authorList>
            <person name="Goeker M."/>
        </authorList>
    </citation>
    <scope>NUCLEOTIDE SEQUENCE [LARGE SCALE GENOMIC DNA]</scope>
    <source>
        <strain evidence="1 2">DSM 44889</strain>
    </source>
</reference>
<evidence type="ECO:0000313" key="1">
    <source>
        <dbReference type="EMBL" id="PWJ55178.1"/>
    </source>
</evidence>
<dbReference type="AlphaFoldDB" id="A0A316AD64"/>
<sequence>MMWMALALPPLLLPALLGFSVFESKVMTGPSRVDRQAAPTVSAD</sequence>
<keyword evidence="2" id="KW-1185">Reference proteome</keyword>